<feature type="compositionally biased region" description="Gly residues" evidence="1">
    <location>
        <begin position="427"/>
        <end position="437"/>
    </location>
</feature>
<proteinExistence type="predicted"/>
<gene>
    <name evidence="2" type="ORF">BDV96DRAFT_503498</name>
</gene>
<dbReference type="PANTHER" id="PTHR35392:SF1">
    <property type="entry name" value="ZN(II)2CYS6 TRANSCRIPTION FACTOR (EUROFUNG)"/>
    <property type="match status" value="1"/>
</dbReference>
<feature type="region of interest" description="Disordered" evidence="1">
    <location>
        <begin position="176"/>
        <end position="207"/>
    </location>
</feature>
<accession>A0A6A5YP84</accession>
<feature type="region of interest" description="Disordered" evidence="1">
    <location>
        <begin position="335"/>
        <end position="437"/>
    </location>
</feature>
<protein>
    <submittedName>
        <fullName evidence="2">Uncharacterized protein</fullName>
    </submittedName>
</protein>
<reference evidence="2" key="1">
    <citation type="journal article" date="2020" name="Stud. Mycol.">
        <title>101 Dothideomycetes genomes: a test case for predicting lifestyles and emergence of pathogens.</title>
        <authorList>
            <person name="Haridas S."/>
            <person name="Albert R."/>
            <person name="Binder M."/>
            <person name="Bloem J."/>
            <person name="Labutti K."/>
            <person name="Salamov A."/>
            <person name="Andreopoulos B."/>
            <person name="Baker S."/>
            <person name="Barry K."/>
            <person name="Bills G."/>
            <person name="Bluhm B."/>
            <person name="Cannon C."/>
            <person name="Castanera R."/>
            <person name="Culley D."/>
            <person name="Daum C."/>
            <person name="Ezra D."/>
            <person name="Gonzalez J."/>
            <person name="Henrissat B."/>
            <person name="Kuo A."/>
            <person name="Liang C."/>
            <person name="Lipzen A."/>
            <person name="Lutzoni F."/>
            <person name="Magnuson J."/>
            <person name="Mondo S."/>
            <person name="Nolan M."/>
            <person name="Ohm R."/>
            <person name="Pangilinan J."/>
            <person name="Park H.-J."/>
            <person name="Ramirez L."/>
            <person name="Alfaro M."/>
            <person name="Sun H."/>
            <person name="Tritt A."/>
            <person name="Yoshinaga Y."/>
            <person name="Zwiers L.-H."/>
            <person name="Turgeon B."/>
            <person name="Goodwin S."/>
            <person name="Spatafora J."/>
            <person name="Crous P."/>
            <person name="Grigoriev I."/>
        </authorList>
    </citation>
    <scope>NUCLEOTIDE SEQUENCE</scope>
    <source>
        <strain evidence="2">CBS 627.86</strain>
    </source>
</reference>
<evidence type="ECO:0000313" key="3">
    <source>
        <dbReference type="Proteomes" id="UP000799770"/>
    </source>
</evidence>
<dbReference type="InterPro" id="IPR052973">
    <property type="entry name" value="Fungal_sec-metab_reg_TF"/>
</dbReference>
<dbReference type="AlphaFoldDB" id="A0A6A5YP84"/>
<dbReference type="EMBL" id="ML977344">
    <property type="protein sequence ID" value="KAF2108946.1"/>
    <property type="molecule type" value="Genomic_DNA"/>
</dbReference>
<evidence type="ECO:0000256" key="1">
    <source>
        <dbReference type="SAM" id="MobiDB-lite"/>
    </source>
</evidence>
<dbReference type="Proteomes" id="UP000799770">
    <property type="component" value="Unassembled WGS sequence"/>
</dbReference>
<feature type="compositionally biased region" description="Polar residues" evidence="1">
    <location>
        <begin position="34"/>
        <end position="45"/>
    </location>
</feature>
<name>A0A6A5YP84_9PLEO</name>
<feature type="compositionally biased region" description="Low complexity" evidence="1">
    <location>
        <begin position="349"/>
        <end position="361"/>
    </location>
</feature>
<dbReference type="PANTHER" id="PTHR35392">
    <property type="entry name" value="ZN(II)2CYS6 TRANSCRIPTION FACTOR (EUROFUNG)-RELATED-RELATED"/>
    <property type="match status" value="1"/>
</dbReference>
<feature type="region of interest" description="Disordered" evidence="1">
    <location>
        <begin position="1"/>
        <end position="94"/>
    </location>
</feature>
<feature type="compositionally biased region" description="Low complexity" evidence="1">
    <location>
        <begin position="1"/>
        <end position="15"/>
    </location>
</feature>
<dbReference type="OrthoDB" id="4226666at2759"/>
<feature type="compositionally biased region" description="Low complexity" evidence="1">
    <location>
        <begin position="276"/>
        <end position="286"/>
    </location>
</feature>
<keyword evidence="3" id="KW-1185">Reference proteome</keyword>
<organism evidence="2 3">
    <name type="scientific">Lophiotrema nucula</name>
    <dbReference type="NCBI Taxonomy" id="690887"/>
    <lineage>
        <taxon>Eukaryota</taxon>
        <taxon>Fungi</taxon>
        <taxon>Dikarya</taxon>
        <taxon>Ascomycota</taxon>
        <taxon>Pezizomycotina</taxon>
        <taxon>Dothideomycetes</taxon>
        <taxon>Pleosporomycetidae</taxon>
        <taxon>Pleosporales</taxon>
        <taxon>Lophiotremataceae</taxon>
        <taxon>Lophiotrema</taxon>
    </lineage>
</organism>
<feature type="region of interest" description="Disordered" evidence="1">
    <location>
        <begin position="276"/>
        <end position="310"/>
    </location>
</feature>
<sequence>MAYNQNNYYYQGQHQVPVPPTAYGQHYEAPQPKTPSSMNDYSPNAFSPLRTPPHSRGPSQAPEQDPDQMIYDEVGSSSSNSDTSARTPDHEGYDIDMFESVPSYQPNQAGPMMTTQTSQGGVAAPDMGMNMYFPNHVLQQTLHDVLAQQPYNPQLNAQQQQQQHQNVLRSQIPQGYAQHNSQSYSAQSHRHEPWNGVAPPRNPAEPRSGVTMFDPQTDPFDYNTFVNFDAVGWPSTANWTMDNTAPNYLIPPDTGNNPLFLATQNLGPMDVVMDLSPSESRLEPSPTDAGSNSSPLEMRVQEASPSPDSQNFVNFNSSSAFFTNNYITDSFSQSRGTSVVGHAGHSPYQSAVSPQASVPSPMAFPAGPHSSSTVVPDRYASEQIDPRSLYPPSPLQLNKASPRTIPDVTFDQDEDMDVAQSQPTAGRGPGGRTGGRQLGTHLQAEVAKAAHDMRKIVACWHCVLQRDKCGPGDVCERCLKRSQRPNADCGLGCSRIKLVELTQYFLPSLLMSIHENAHLIQFADMHINSWYQQEITIKMTCGQKKMPRFEVKVYEFSPRDRTLMEQIQYNTNKLTLQREPKIVKSPALGMQHINFNDEKRYDKYINDIVDGHLHEFSELCWMEDDNDFQERLFRLLLNLKPKRDDEAKLLREVFRLIVCTFIMSHTLSMAEETKHASLSRMRSYKDPSKYVPKFTSPRLTNRQLKYFFARLQKNILQAVLNKVQQIFKSSKGCDKWLAAFIAAIGMAMAHEDQQKTLHLVMETKAHTEGWDMHHAEDSAKRACKEIDERMSFIFQIFRWKYNRRCNPLKDSEQEWEKEAGFGDANSVNFIRQVAQLVKENIDFLSKRQNVDIGKANQTKYTSRLVGQFLLSFWLPQ</sequence>
<evidence type="ECO:0000313" key="2">
    <source>
        <dbReference type="EMBL" id="KAF2108946.1"/>
    </source>
</evidence>
<feature type="compositionally biased region" description="Polar residues" evidence="1">
    <location>
        <begin position="176"/>
        <end position="187"/>
    </location>
</feature>